<protein>
    <submittedName>
        <fullName evidence="2">Uncharacterized conserved protein YdeI, YjbR/CyaY-like superfamily, DUF1801 family</fullName>
    </submittedName>
</protein>
<dbReference type="STRING" id="529505.SAMN05421761_11743"/>
<organism evidence="2 3">
    <name type="scientific">Belliella pelovolcani</name>
    <dbReference type="NCBI Taxonomy" id="529505"/>
    <lineage>
        <taxon>Bacteria</taxon>
        <taxon>Pseudomonadati</taxon>
        <taxon>Bacteroidota</taxon>
        <taxon>Cytophagia</taxon>
        <taxon>Cytophagales</taxon>
        <taxon>Cyclobacteriaceae</taxon>
        <taxon>Belliella</taxon>
    </lineage>
</organism>
<feature type="domain" description="YdhG-like" evidence="1">
    <location>
        <begin position="7"/>
        <end position="104"/>
    </location>
</feature>
<dbReference type="Pfam" id="PF13376">
    <property type="entry name" value="OmdA"/>
    <property type="match status" value="1"/>
</dbReference>
<evidence type="ECO:0000259" key="1">
    <source>
        <dbReference type="Pfam" id="PF08818"/>
    </source>
</evidence>
<dbReference type="InterPro" id="IPR014922">
    <property type="entry name" value="YdhG-like"/>
</dbReference>
<dbReference type="OrthoDB" id="9800461at2"/>
<name>A0A1N7PKN6_9BACT</name>
<dbReference type="RefSeq" id="WP_076502728.1">
    <property type="nucleotide sequence ID" value="NZ_FTOP01000017.1"/>
</dbReference>
<dbReference type="PIRSF" id="PIRSF021308">
    <property type="entry name" value="UCP021308"/>
    <property type="match status" value="1"/>
</dbReference>
<dbReference type="InterPro" id="IPR016786">
    <property type="entry name" value="YdeI_bac"/>
</dbReference>
<gene>
    <name evidence="2" type="ORF">SAMN05421761_11743</name>
</gene>
<keyword evidence="3" id="KW-1185">Reference proteome</keyword>
<dbReference type="EMBL" id="FTOP01000017">
    <property type="protein sequence ID" value="SIT11223.1"/>
    <property type="molecule type" value="Genomic_DNA"/>
</dbReference>
<sequence length="188" mass="21720">MKKEHNWQEEIDLLKSIVEQKTKLEHTIKWGGDVYTHEGRNIIGISGFKNYFGIWFFNGVFINDHKNVFVNAQEEKTNAMLQWRMTSRADIDEKTLIDYIAQAIKNEEAGIKWTPKKSEKKEPTGLLAEALSADKVFKSHFDALTPGKQKEYIEHVASAKKIETQQARIDKIKPIILEGKGLNDKYKK</sequence>
<dbReference type="SUPFAM" id="SSF159888">
    <property type="entry name" value="YdhG-like"/>
    <property type="match status" value="1"/>
</dbReference>
<accession>A0A1N7PKN6</accession>
<proteinExistence type="predicted"/>
<dbReference type="Gene3D" id="3.90.1150.200">
    <property type="match status" value="1"/>
</dbReference>
<evidence type="ECO:0000313" key="2">
    <source>
        <dbReference type="EMBL" id="SIT11223.1"/>
    </source>
</evidence>
<evidence type="ECO:0000313" key="3">
    <source>
        <dbReference type="Proteomes" id="UP000186026"/>
    </source>
</evidence>
<dbReference type="Proteomes" id="UP000186026">
    <property type="component" value="Unassembled WGS sequence"/>
</dbReference>
<dbReference type="AlphaFoldDB" id="A0A1N7PKN6"/>
<dbReference type="Pfam" id="PF08818">
    <property type="entry name" value="DUF1801"/>
    <property type="match status" value="1"/>
</dbReference>
<reference evidence="3" key="1">
    <citation type="submission" date="2017-01" db="EMBL/GenBank/DDBJ databases">
        <authorList>
            <person name="Varghese N."/>
            <person name="Submissions S."/>
        </authorList>
    </citation>
    <scope>NUCLEOTIDE SEQUENCE [LARGE SCALE GENOMIC DNA]</scope>
    <source>
        <strain evidence="3">DSM 46698</strain>
    </source>
</reference>